<dbReference type="Pfam" id="PF00056">
    <property type="entry name" value="Ldh_1_N"/>
    <property type="match status" value="1"/>
</dbReference>
<reference evidence="4 5" key="1">
    <citation type="submission" date="2024-06" db="EMBL/GenBank/DDBJ databases">
        <title>The Natural Products Discovery Center: Release of the First 8490 Sequenced Strains for Exploring Actinobacteria Biosynthetic Diversity.</title>
        <authorList>
            <person name="Kalkreuter E."/>
            <person name="Kautsar S.A."/>
            <person name="Yang D."/>
            <person name="Bader C.D."/>
            <person name="Teijaro C.N."/>
            <person name="Fluegel L."/>
            <person name="Davis C.M."/>
            <person name="Simpson J.R."/>
            <person name="Lauterbach L."/>
            <person name="Steele A.D."/>
            <person name="Gui C."/>
            <person name="Meng S."/>
            <person name="Li G."/>
            <person name="Viehrig K."/>
            <person name="Ye F."/>
            <person name="Su P."/>
            <person name="Kiefer A.F."/>
            <person name="Nichols A."/>
            <person name="Cepeda A.J."/>
            <person name="Yan W."/>
            <person name="Fan B."/>
            <person name="Jiang Y."/>
            <person name="Adhikari A."/>
            <person name="Zheng C.-J."/>
            <person name="Schuster L."/>
            <person name="Cowan T.M."/>
            <person name="Smanski M.J."/>
            <person name="Chevrette M.G."/>
            <person name="De Carvalho L.P.S."/>
            <person name="Shen B."/>
        </authorList>
    </citation>
    <scope>NUCLEOTIDE SEQUENCE [LARGE SCALE GENOMIC DNA]</scope>
    <source>
        <strain evidence="4 5">NPDC006434</strain>
    </source>
</reference>
<proteinExistence type="predicted"/>
<keyword evidence="1" id="KW-0560">Oxidoreductase</keyword>
<dbReference type="PIRSF" id="PIRSF000102">
    <property type="entry name" value="Lac_mal_DH"/>
    <property type="match status" value="1"/>
</dbReference>
<dbReference type="EMBL" id="JBEXPZ010000023">
    <property type="protein sequence ID" value="MET9846655.1"/>
    <property type="molecule type" value="Genomic_DNA"/>
</dbReference>
<dbReference type="InterPro" id="IPR036291">
    <property type="entry name" value="NAD(P)-bd_dom_sf"/>
</dbReference>
<evidence type="ECO:0000256" key="1">
    <source>
        <dbReference type="ARBA" id="ARBA00023002"/>
    </source>
</evidence>
<evidence type="ECO:0000313" key="4">
    <source>
        <dbReference type="EMBL" id="MET9846655.1"/>
    </source>
</evidence>
<dbReference type="InterPro" id="IPR001557">
    <property type="entry name" value="L-lactate/malate_DH"/>
</dbReference>
<dbReference type="Gene3D" id="3.90.110.10">
    <property type="entry name" value="Lactate dehydrogenase/glycoside hydrolase, family 4, C-terminal"/>
    <property type="match status" value="1"/>
</dbReference>
<dbReference type="RefSeq" id="WP_355397939.1">
    <property type="nucleotide sequence ID" value="NZ_JBEXPZ010000023.1"/>
</dbReference>
<feature type="domain" description="Lactate/malate dehydrogenase N-terminal" evidence="3">
    <location>
        <begin position="11"/>
        <end position="142"/>
    </location>
</feature>
<dbReference type="Proteomes" id="UP001550210">
    <property type="component" value="Unassembled WGS sequence"/>
</dbReference>
<dbReference type="InterPro" id="IPR015955">
    <property type="entry name" value="Lactate_DH/Glyco_Ohase_4_C"/>
</dbReference>
<keyword evidence="5" id="KW-1185">Reference proteome</keyword>
<dbReference type="PANTHER" id="PTHR43128">
    <property type="entry name" value="L-2-HYDROXYCARBOXYLATE DEHYDROGENASE (NAD(P)(+))"/>
    <property type="match status" value="1"/>
</dbReference>
<protein>
    <submittedName>
        <fullName evidence="4">NAD(P)-binding domain-containing protein</fullName>
    </submittedName>
</protein>
<keyword evidence="2" id="KW-0520">NAD</keyword>
<dbReference type="Gene3D" id="3.40.50.720">
    <property type="entry name" value="NAD(P)-binding Rossmann-like Domain"/>
    <property type="match status" value="1"/>
</dbReference>
<evidence type="ECO:0000259" key="3">
    <source>
        <dbReference type="Pfam" id="PF00056"/>
    </source>
</evidence>
<dbReference type="PANTHER" id="PTHR43128:SF16">
    <property type="entry name" value="L-LACTATE DEHYDROGENASE"/>
    <property type="match status" value="1"/>
</dbReference>
<dbReference type="SUPFAM" id="SSF56327">
    <property type="entry name" value="LDH C-terminal domain-like"/>
    <property type="match status" value="1"/>
</dbReference>
<evidence type="ECO:0000256" key="2">
    <source>
        <dbReference type="ARBA" id="ARBA00023027"/>
    </source>
</evidence>
<comment type="caution">
    <text evidence="4">The sequence shown here is derived from an EMBL/GenBank/DDBJ whole genome shotgun (WGS) entry which is preliminary data.</text>
</comment>
<name>A0ABV2V007_9ACTN</name>
<dbReference type="SUPFAM" id="SSF51735">
    <property type="entry name" value="NAD(P)-binding Rossmann-fold domains"/>
    <property type="match status" value="1"/>
</dbReference>
<evidence type="ECO:0000313" key="5">
    <source>
        <dbReference type="Proteomes" id="UP001550210"/>
    </source>
</evidence>
<sequence>MTAPAPPVSAVGVIGAGAVGQAVAGALVASGLCARLLITSRTPEQTAALVADLDDMRAAVGSPVRPAAASVAELVDCRAVVVAVRARFTNSHTTDMRMCGAHANAPVIQALGPVLRGYTGSVLMVTNPVDVMARLFADASGCARVFGVGSNLDSARYRLTLSRLLDVPLGAVDGHVIGEHGDAAVVCASATRVNGHPLPVPLQQVRDELTTRPGRINAGIGRTRPGPAGAVVTALRLALGVEDGLVELSAPYRDGWLGIPLRFTAGRPLPCLPALDEAEARQLDAAHTKLRAAYLALRGTPSSPLPTVRTP</sequence>
<accession>A0ABV2V007</accession>
<dbReference type="InterPro" id="IPR001236">
    <property type="entry name" value="Lactate/malate_DH_N"/>
</dbReference>
<organism evidence="4 5">
    <name type="scientific">Streptomyces ossamyceticus</name>
    <dbReference type="NCBI Taxonomy" id="249581"/>
    <lineage>
        <taxon>Bacteria</taxon>
        <taxon>Bacillati</taxon>
        <taxon>Actinomycetota</taxon>
        <taxon>Actinomycetes</taxon>
        <taxon>Kitasatosporales</taxon>
        <taxon>Streptomycetaceae</taxon>
        <taxon>Streptomyces</taxon>
    </lineage>
</organism>
<gene>
    <name evidence="4" type="ORF">ABZZ21_19215</name>
</gene>
<dbReference type="PRINTS" id="PR00086">
    <property type="entry name" value="LLDHDRGNASE"/>
</dbReference>